<evidence type="ECO:0000313" key="3">
    <source>
        <dbReference type="Proteomes" id="UP000560000"/>
    </source>
</evidence>
<name>A0A841KFQ4_9GAMM</name>
<accession>A0A841KFQ4</accession>
<dbReference type="Proteomes" id="UP000560000">
    <property type="component" value="Unassembled WGS sequence"/>
</dbReference>
<evidence type="ECO:0000313" key="2">
    <source>
        <dbReference type="EMBL" id="MBB6183835.1"/>
    </source>
</evidence>
<proteinExistence type="predicted"/>
<organism evidence="2 3">
    <name type="scientific">Oleiagrimonas soli</name>
    <dbReference type="NCBI Taxonomy" id="1543381"/>
    <lineage>
        <taxon>Bacteria</taxon>
        <taxon>Pseudomonadati</taxon>
        <taxon>Pseudomonadota</taxon>
        <taxon>Gammaproteobacteria</taxon>
        <taxon>Lysobacterales</taxon>
        <taxon>Rhodanobacteraceae</taxon>
        <taxon>Oleiagrimonas</taxon>
    </lineage>
</organism>
<dbReference type="EMBL" id="JACHET010000001">
    <property type="protein sequence ID" value="MBB6183835.1"/>
    <property type="molecule type" value="Genomic_DNA"/>
</dbReference>
<dbReference type="RefSeq" id="WP_043100135.1">
    <property type="nucleotide sequence ID" value="NZ_JACHET010000001.1"/>
</dbReference>
<reference evidence="2 3" key="1">
    <citation type="submission" date="2020-08" db="EMBL/GenBank/DDBJ databases">
        <title>Genomic Encyclopedia of Type Strains, Phase IV (KMG-IV): sequencing the most valuable type-strain genomes for metagenomic binning, comparative biology and taxonomic classification.</title>
        <authorList>
            <person name="Goeker M."/>
        </authorList>
    </citation>
    <scope>NUCLEOTIDE SEQUENCE [LARGE SCALE GENOMIC DNA]</scope>
    <source>
        <strain evidence="2 3">DSM 107085</strain>
    </source>
</reference>
<sequence>MRYAISCLMLFVVLTASSCQGGVLNGTQHGQEMSQAKPSATAQEAAQAGLVTLRQLITEQNYRGMGFSSLDEVKEAALDRPMEIYIVRLDALKKYRRQSGADLLTDEHKMFYPLTARQRVVSSLAVTQYGGGWGATDFGSAALARAFSQYRGEEGDFIVRVPALKTYFVGHRRDGGLLLTPIIDDARFEFRAGKAMPAEQVFVVLQRAAVTLNTDAPN</sequence>
<gene>
    <name evidence="2" type="ORF">HNQ86_001180</name>
</gene>
<dbReference type="OrthoDB" id="8748020at2"/>
<protein>
    <recommendedName>
        <fullName evidence="4">Lipoprotein</fullName>
    </recommendedName>
</protein>
<dbReference type="PROSITE" id="PS51257">
    <property type="entry name" value="PROKAR_LIPOPROTEIN"/>
    <property type="match status" value="1"/>
</dbReference>
<dbReference type="AlphaFoldDB" id="A0A841KFQ4"/>
<evidence type="ECO:0008006" key="4">
    <source>
        <dbReference type="Google" id="ProtNLM"/>
    </source>
</evidence>
<keyword evidence="1" id="KW-0732">Signal</keyword>
<feature type="chain" id="PRO_5032583209" description="Lipoprotein" evidence="1">
    <location>
        <begin position="22"/>
        <end position="218"/>
    </location>
</feature>
<evidence type="ECO:0000256" key="1">
    <source>
        <dbReference type="SAM" id="SignalP"/>
    </source>
</evidence>
<comment type="caution">
    <text evidence="2">The sequence shown here is derived from an EMBL/GenBank/DDBJ whole genome shotgun (WGS) entry which is preliminary data.</text>
</comment>
<feature type="signal peptide" evidence="1">
    <location>
        <begin position="1"/>
        <end position="21"/>
    </location>
</feature>